<dbReference type="AlphaFoldDB" id="A0A743NZF4"/>
<gene>
    <name evidence="1" type="ORF">G9F27_002294</name>
</gene>
<comment type="caution">
    <text evidence="1">The sequence shown here is derived from an EMBL/GenBank/DDBJ whole genome shotgun (WGS) entry which is preliminary data.</text>
</comment>
<evidence type="ECO:0008006" key="2">
    <source>
        <dbReference type="Google" id="ProtNLM"/>
    </source>
</evidence>
<protein>
    <recommendedName>
        <fullName evidence="2">Malate transporter</fullName>
    </recommendedName>
</protein>
<reference evidence="1" key="2">
    <citation type="submission" date="2020-02" db="EMBL/GenBank/DDBJ databases">
        <authorList>
            <consortium name="NCBI Pathogen Detection Project"/>
        </authorList>
    </citation>
    <scope>NUCLEOTIDE SEQUENCE</scope>
    <source>
        <strain evidence="1">MA.CK_00/00001968</strain>
    </source>
</reference>
<name>A0A743NZF4_SALER</name>
<organism evidence="1">
    <name type="scientific">Salmonella enterica</name>
    <name type="common">Salmonella choleraesuis</name>
    <dbReference type="NCBI Taxonomy" id="28901"/>
    <lineage>
        <taxon>Bacteria</taxon>
        <taxon>Pseudomonadati</taxon>
        <taxon>Pseudomonadota</taxon>
        <taxon>Gammaproteobacteria</taxon>
        <taxon>Enterobacterales</taxon>
        <taxon>Enterobacteriaceae</taxon>
        <taxon>Salmonella</taxon>
    </lineage>
</organism>
<reference evidence="1" key="1">
    <citation type="journal article" date="2018" name="Genome Biol.">
        <title>SKESA: strategic k-mer extension for scrupulous assemblies.</title>
        <authorList>
            <person name="Souvorov A."/>
            <person name="Agarwala R."/>
            <person name="Lipman D.J."/>
        </authorList>
    </citation>
    <scope>NUCLEOTIDE SEQUENCE</scope>
    <source>
        <strain evidence="1">MA.CK_00/00001968</strain>
    </source>
</reference>
<dbReference type="EMBL" id="DAAUQX010000016">
    <property type="protein sequence ID" value="HAF2128142.1"/>
    <property type="molecule type" value="Genomic_DNA"/>
</dbReference>
<accession>A0A743NZF4</accession>
<evidence type="ECO:0000313" key="1">
    <source>
        <dbReference type="EMBL" id="HAF2128142.1"/>
    </source>
</evidence>
<sequence>MYEPCNELMPLVEVYQRWLNDQTRLAVRYGFSARKTHGWHTLTTTGIMLADGQRVSMVVPACLLSVLPAVEQAGDENVVSVLVDMNSLRTYPQLPGLLLSECVRLRLDGLCYCLERVFSRLTAPGLRESLTLLCWYGLINDRQDCNWQGLVTLNEQEVAAWLGCQLARYPLLHRMVDEYVFFACAGFWSDNLQEKVVRSTFPGHCLCGILAAV</sequence>
<proteinExistence type="predicted"/>